<dbReference type="Gene3D" id="3.40.140.10">
    <property type="entry name" value="Cytidine Deaminase, domain 2"/>
    <property type="match status" value="1"/>
</dbReference>
<protein>
    <recommendedName>
        <fullName evidence="1">CMP/dCMP-type deaminase domain-containing protein</fullName>
    </recommendedName>
</protein>
<keyword evidence="3" id="KW-1185">Reference proteome</keyword>
<evidence type="ECO:0000259" key="1">
    <source>
        <dbReference type="PROSITE" id="PS51747"/>
    </source>
</evidence>
<accession>A0AAV9D2U2</accession>
<reference evidence="2" key="2">
    <citation type="submission" date="2023-06" db="EMBL/GenBank/DDBJ databases">
        <authorList>
            <person name="Ma L."/>
            <person name="Liu K.-W."/>
            <person name="Li Z."/>
            <person name="Hsiao Y.-Y."/>
            <person name="Qi Y."/>
            <person name="Fu T."/>
            <person name="Tang G."/>
            <person name="Zhang D."/>
            <person name="Sun W.-H."/>
            <person name="Liu D.-K."/>
            <person name="Li Y."/>
            <person name="Chen G.-Z."/>
            <person name="Liu X.-D."/>
            <person name="Liao X.-Y."/>
            <person name="Jiang Y.-T."/>
            <person name="Yu X."/>
            <person name="Hao Y."/>
            <person name="Huang J."/>
            <person name="Zhao X.-W."/>
            <person name="Ke S."/>
            <person name="Chen Y.-Y."/>
            <person name="Wu W.-L."/>
            <person name="Hsu J.-L."/>
            <person name="Lin Y.-F."/>
            <person name="Huang M.-D."/>
            <person name="Li C.-Y."/>
            <person name="Huang L."/>
            <person name="Wang Z.-W."/>
            <person name="Zhao X."/>
            <person name="Zhong W.-Y."/>
            <person name="Peng D.-H."/>
            <person name="Ahmad S."/>
            <person name="Lan S."/>
            <person name="Zhang J.-S."/>
            <person name="Tsai W.-C."/>
            <person name="Van De Peer Y."/>
            <person name="Liu Z.-J."/>
        </authorList>
    </citation>
    <scope>NUCLEOTIDE SEQUENCE</scope>
    <source>
        <strain evidence="2">CP</strain>
        <tissue evidence="2">Leaves</tissue>
    </source>
</reference>
<dbReference type="InterPro" id="IPR016193">
    <property type="entry name" value="Cytidine_deaminase-like"/>
</dbReference>
<evidence type="ECO:0000313" key="2">
    <source>
        <dbReference type="EMBL" id="KAK1295231.1"/>
    </source>
</evidence>
<dbReference type="AlphaFoldDB" id="A0AAV9D2U2"/>
<proteinExistence type="predicted"/>
<feature type="domain" description="CMP/dCMP-type deaminase" evidence="1">
    <location>
        <begin position="11"/>
        <end position="136"/>
    </location>
</feature>
<sequence>MHGLPHPNMQSPDSLYIRRAAEIADKSGGITAPHPNFGCVITTTRAPDASVVVGEGFLHAQGTKCAELQAVEAAGVLARGSTAYLNMEPGDCYGDHTPVSSHVRAGISRVVGIRHPLRHLRGKAIFSLRKQGIQVDVLGEDLQTQAFEVEGCPV</sequence>
<dbReference type="Proteomes" id="UP001180020">
    <property type="component" value="Unassembled WGS sequence"/>
</dbReference>
<organism evidence="2 3">
    <name type="scientific">Acorus calamus</name>
    <name type="common">Sweet flag</name>
    <dbReference type="NCBI Taxonomy" id="4465"/>
    <lineage>
        <taxon>Eukaryota</taxon>
        <taxon>Viridiplantae</taxon>
        <taxon>Streptophyta</taxon>
        <taxon>Embryophyta</taxon>
        <taxon>Tracheophyta</taxon>
        <taxon>Spermatophyta</taxon>
        <taxon>Magnoliopsida</taxon>
        <taxon>Liliopsida</taxon>
        <taxon>Acoraceae</taxon>
        <taxon>Acorus</taxon>
    </lineage>
</organism>
<reference evidence="2" key="1">
    <citation type="journal article" date="2023" name="Nat. Commun.">
        <title>Diploid and tetraploid genomes of Acorus and the evolution of monocots.</title>
        <authorList>
            <person name="Ma L."/>
            <person name="Liu K.W."/>
            <person name="Li Z."/>
            <person name="Hsiao Y.Y."/>
            <person name="Qi Y."/>
            <person name="Fu T."/>
            <person name="Tang G.D."/>
            <person name="Zhang D."/>
            <person name="Sun W.H."/>
            <person name="Liu D.K."/>
            <person name="Li Y."/>
            <person name="Chen G.Z."/>
            <person name="Liu X.D."/>
            <person name="Liao X.Y."/>
            <person name="Jiang Y.T."/>
            <person name="Yu X."/>
            <person name="Hao Y."/>
            <person name="Huang J."/>
            <person name="Zhao X.W."/>
            <person name="Ke S."/>
            <person name="Chen Y.Y."/>
            <person name="Wu W.L."/>
            <person name="Hsu J.L."/>
            <person name="Lin Y.F."/>
            <person name="Huang M.D."/>
            <person name="Li C.Y."/>
            <person name="Huang L."/>
            <person name="Wang Z.W."/>
            <person name="Zhao X."/>
            <person name="Zhong W.Y."/>
            <person name="Peng D.H."/>
            <person name="Ahmad S."/>
            <person name="Lan S."/>
            <person name="Zhang J.S."/>
            <person name="Tsai W.C."/>
            <person name="Van de Peer Y."/>
            <person name="Liu Z.J."/>
        </authorList>
    </citation>
    <scope>NUCLEOTIDE SEQUENCE</scope>
    <source>
        <strain evidence="2">CP</strain>
    </source>
</reference>
<dbReference type="PROSITE" id="PS51747">
    <property type="entry name" value="CYT_DCMP_DEAMINASES_2"/>
    <property type="match status" value="1"/>
</dbReference>
<name>A0AAV9D2U2_ACOCL</name>
<dbReference type="SUPFAM" id="SSF53927">
    <property type="entry name" value="Cytidine deaminase-like"/>
    <property type="match status" value="1"/>
</dbReference>
<evidence type="ECO:0000313" key="3">
    <source>
        <dbReference type="Proteomes" id="UP001180020"/>
    </source>
</evidence>
<dbReference type="InterPro" id="IPR002125">
    <property type="entry name" value="CMP_dCMP_dom"/>
</dbReference>
<comment type="caution">
    <text evidence="2">The sequence shown here is derived from an EMBL/GenBank/DDBJ whole genome shotgun (WGS) entry which is preliminary data.</text>
</comment>
<dbReference type="EMBL" id="JAUJYO010000016">
    <property type="protein sequence ID" value="KAK1295231.1"/>
    <property type="molecule type" value="Genomic_DNA"/>
</dbReference>
<gene>
    <name evidence="2" type="ORF">QJS10_CPA16g00560</name>
</gene>
<dbReference type="GO" id="GO:0003824">
    <property type="term" value="F:catalytic activity"/>
    <property type="evidence" value="ECO:0007669"/>
    <property type="project" value="InterPro"/>
</dbReference>